<organism evidence="3 4">
    <name type="scientific">Dimorphilus gyrociliatus</name>
    <dbReference type="NCBI Taxonomy" id="2664684"/>
    <lineage>
        <taxon>Eukaryota</taxon>
        <taxon>Metazoa</taxon>
        <taxon>Spiralia</taxon>
        <taxon>Lophotrochozoa</taxon>
        <taxon>Annelida</taxon>
        <taxon>Polychaeta</taxon>
        <taxon>Polychaeta incertae sedis</taxon>
        <taxon>Dinophilidae</taxon>
        <taxon>Dimorphilus</taxon>
    </lineage>
</organism>
<feature type="compositionally biased region" description="Polar residues" evidence="2">
    <location>
        <begin position="178"/>
        <end position="191"/>
    </location>
</feature>
<name>A0A7I8V5V1_9ANNE</name>
<dbReference type="GO" id="GO:0071203">
    <property type="term" value="C:WASH complex"/>
    <property type="evidence" value="ECO:0007669"/>
    <property type="project" value="InterPro"/>
</dbReference>
<dbReference type="EMBL" id="CAJFCJ010000001">
    <property type="protein sequence ID" value="CAD5111102.1"/>
    <property type="molecule type" value="Genomic_DNA"/>
</dbReference>
<keyword evidence="4" id="KW-1185">Reference proteome</keyword>
<dbReference type="GO" id="GO:0030041">
    <property type="term" value="P:actin filament polymerization"/>
    <property type="evidence" value="ECO:0007669"/>
    <property type="project" value="TreeGrafter"/>
</dbReference>
<evidence type="ECO:0000256" key="1">
    <source>
        <dbReference type="ARBA" id="ARBA00006290"/>
    </source>
</evidence>
<feature type="region of interest" description="Disordered" evidence="2">
    <location>
        <begin position="170"/>
        <end position="200"/>
    </location>
</feature>
<dbReference type="Pfam" id="PF10152">
    <property type="entry name" value="CCDC53"/>
    <property type="match status" value="1"/>
</dbReference>
<dbReference type="PANTHER" id="PTHR13015:SF0">
    <property type="entry name" value="WASH COMPLEX SUBUNIT 3"/>
    <property type="match status" value="1"/>
</dbReference>
<feature type="compositionally biased region" description="Basic and acidic residues" evidence="2">
    <location>
        <begin position="109"/>
        <end position="125"/>
    </location>
</feature>
<dbReference type="OrthoDB" id="268027at2759"/>
<dbReference type="PANTHER" id="PTHR13015">
    <property type="entry name" value="PROTEIN AD-016-RELATED"/>
    <property type="match status" value="1"/>
</dbReference>
<dbReference type="AlphaFoldDB" id="A0A7I8V5V1"/>
<feature type="region of interest" description="Disordered" evidence="2">
    <location>
        <begin position="90"/>
        <end position="125"/>
    </location>
</feature>
<gene>
    <name evidence="3" type="ORF">DGYR_LOCUS436</name>
</gene>
<dbReference type="InterPro" id="IPR019309">
    <property type="entry name" value="WASHC3"/>
</dbReference>
<protein>
    <submittedName>
        <fullName evidence="3">DgyrCDS447</fullName>
    </submittedName>
</protein>
<dbReference type="GO" id="GO:0006887">
    <property type="term" value="P:exocytosis"/>
    <property type="evidence" value="ECO:0007669"/>
    <property type="project" value="TreeGrafter"/>
</dbReference>
<proteinExistence type="inferred from homology"/>
<evidence type="ECO:0000313" key="4">
    <source>
        <dbReference type="Proteomes" id="UP000549394"/>
    </source>
</evidence>
<sequence>MDSDGLPLVGPGIDYNAVQPIHQKRMLAFLNHFVSHTVQFLNRFSCVCEEKLGEVASRLERLENSLVLLENKIGSVPGLENVTVQQVEATTVERKSESTENPTDNGNISKREAEQEKEAVTESKRRTVAEDPRYADYVRMLKVGVPVFAIKQKMMMKGVDPNILDNLDAIVEEDGDNKSPTANDSSLSSQESDIEFDDSD</sequence>
<reference evidence="3 4" key="1">
    <citation type="submission" date="2020-08" db="EMBL/GenBank/DDBJ databases">
        <authorList>
            <person name="Hejnol A."/>
        </authorList>
    </citation>
    <scope>NUCLEOTIDE SEQUENCE [LARGE SCALE GENOMIC DNA]</scope>
</reference>
<evidence type="ECO:0000256" key="2">
    <source>
        <dbReference type="SAM" id="MobiDB-lite"/>
    </source>
</evidence>
<dbReference type="Proteomes" id="UP000549394">
    <property type="component" value="Unassembled WGS sequence"/>
</dbReference>
<accession>A0A7I8V5V1</accession>
<dbReference type="Gene3D" id="1.20.5.110">
    <property type="match status" value="1"/>
</dbReference>
<comment type="caution">
    <text evidence="3">The sequence shown here is derived from an EMBL/GenBank/DDBJ whole genome shotgun (WGS) entry which is preliminary data.</text>
</comment>
<feature type="compositionally biased region" description="Polar residues" evidence="2">
    <location>
        <begin position="99"/>
        <end position="108"/>
    </location>
</feature>
<comment type="similarity">
    <text evidence="1">Belongs to the CCDC53 family.</text>
</comment>
<evidence type="ECO:0000313" key="3">
    <source>
        <dbReference type="EMBL" id="CAD5111102.1"/>
    </source>
</evidence>